<evidence type="ECO:0000313" key="2">
    <source>
        <dbReference type="Proteomes" id="UP000326912"/>
    </source>
</evidence>
<gene>
    <name evidence="1" type="ORF">KDW_51440</name>
</gene>
<organism evidence="1 2">
    <name type="scientific">Dictyobacter vulcani</name>
    <dbReference type="NCBI Taxonomy" id="2607529"/>
    <lineage>
        <taxon>Bacteria</taxon>
        <taxon>Bacillati</taxon>
        <taxon>Chloroflexota</taxon>
        <taxon>Ktedonobacteria</taxon>
        <taxon>Ktedonobacterales</taxon>
        <taxon>Dictyobacteraceae</taxon>
        <taxon>Dictyobacter</taxon>
    </lineage>
</organism>
<protein>
    <submittedName>
        <fullName evidence="1">Uncharacterized protein</fullName>
    </submittedName>
</protein>
<dbReference type="EMBL" id="BKZW01000003">
    <property type="protein sequence ID" value="GER90982.1"/>
    <property type="molecule type" value="Genomic_DNA"/>
</dbReference>
<reference evidence="1 2" key="1">
    <citation type="submission" date="2019-10" db="EMBL/GenBank/DDBJ databases">
        <title>Dictyobacter vulcani sp. nov., within the class Ktedonobacteria, isolated from soil of volcanic Mt. Zao.</title>
        <authorList>
            <person name="Zheng Y."/>
            <person name="Wang C.M."/>
            <person name="Sakai Y."/>
            <person name="Abe K."/>
            <person name="Yokota A."/>
            <person name="Yabe S."/>
        </authorList>
    </citation>
    <scope>NUCLEOTIDE SEQUENCE [LARGE SCALE GENOMIC DNA]</scope>
    <source>
        <strain evidence="1 2">W12</strain>
    </source>
</reference>
<dbReference type="AlphaFoldDB" id="A0A5J4KUW6"/>
<keyword evidence="2" id="KW-1185">Reference proteome</keyword>
<dbReference type="Proteomes" id="UP000326912">
    <property type="component" value="Unassembled WGS sequence"/>
</dbReference>
<accession>A0A5J4KUW6</accession>
<sequence>MYMDYSVGTSRMDSAVRWRADKIQAQDKHWVWHTVIDYHKETGEHIVLPHYPLCRVADIPGQDKAVARPG</sequence>
<comment type="caution">
    <text evidence="1">The sequence shown here is derived from an EMBL/GenBank/DDBJ whole genome shotgun (WGS) entry which is preliminary data.</text>
</comment>
<name>A0A5J4KUW6_9CHLR</name>
<proteinExistence type="predicted"/>
<evidence type="ECO:0000313" key="1">
    <source>
        <dbReference type="EMBL" id="GER90982.1"/>
    </source>
</evidence>